<dbReference type="Proteomes" id="UP000076482">
    <property type="component" value="Unassembled WGS sequence"/>
</dbReference>
<dbReference type="InterPro" id="IPR043168">
    <property type="entry name" value="DegV_C"/>
</dbReference>
<reference evidence="2 3" key="1">
    <citation type="submission" date="2015-09" db="EMBL/GenBank/DDBJ databases">
        <title>Bacillus cereus food isolates.</title>
        <authorList>
            <person name="Boekhorst J."/>
        </authorList>
    </citation>
    <scope>NUCLEOTIDE SEQUENCE [LARGE SCALE GENOMIC DNA]</scope>
    <source>
        <strain evidence="2 3">B4088</strain>
    </source>
</reference>
<dbReference type="Pfam" id="PF02645">
    <property type="entry name" value="DegV"/>
    <property type="match status" value="1"/>
</dbReference>
<dbReference type="RefSeq" id="WP_063260997.1">
    <property type="nucleotide sequence ID" value="NZ_LJKE01000043.1"/>
</dbReference>
<dbReference type="Gene3D" id="3.40.50.10170">
    <property type="match status" value="1"/>
</dbReference>
<comment type="caution">
    <text evidence="2">The sequence shown here is derived from an EMBL/GenBank/DDBJ whole genome shotgun (WGS) entry which is preliminary data.</text>
</comment>
<keyword evidence="1" id="KW-0446">Lipid-binding</keyword>
<dbReference type="NCBIfam" id="TIGR00762">
    <property type="entry name" value="DegV"/>
    <property type="match status" value="1"/>
</dbReference>
<dbReference type="EMBL" id="LJKE01000043">
    <property type="protein sequence ID" value="KZD66387.1"/>
    <property type="molecule type" value="Genomic_DNA"/>
</dbReference>
<proteinExistence type="predicted"/>
<evidence type="ECO:0000313" key="2">
    <source>
        <dbReference type="EMBL" id="KZD66387.1"/>
    </source>
</evidence>
<name>A0A164P8E0_BACCE</name>
<sequence length="276" mass="30538">MKIAWILDSSSALSEKWKNHNDVYVLPMSVITADGGFKEDIEIDIEQLCNRLEKNEDIKTSQPIIGETVELFETLKGKYDLGIPLLMSSNLSGTYFGTLQAATLAEFELLPFDTMTGSAGIQFLLERGIELSEAGKEPEEILDTLGKLVEKVELAVMVGSLERAKLSGRISATHAFIGGLLKIKPIIEIRDGALEITAKIRTEKKALQHLVDKVESSLDPESEIIYLMQTKALESAEEFEKMLQERVKCRIEWRDLSSAISAHAGLGTVAVSWLKA</sequence>
<dbReference type="GO" id="GO:0008289">
    <property type="term" value="F:lipid binding"/>
    <property type="evidence" value="ECO:0007669"/>
    <property type="project" value="UniProtKB-KW"/>
</dbReference>
<dbReference type="PATRIC" id="fig|1396.535.peg.4464"/>
<dbReference type="AlphaFoldDB" id="A0A164P8E0"/>
<protein>
    <submittedName>
        <fullName evidence="2">DegV family protein</fullName>
    </submittedName>
</protein>
<dbReference type="SUPFAM" id="SSF82549">
    <property type="entry name" value="DAK1/DegV-like"/>
    <property type="match status" value="1"/>
</dbReference>
<dbReference type="PANTHER" id="PTHR33434">
    <property type="entry name" value="DEGV DOMAIN-CONTAINING PROTEIN DR_1986-RELATED"/>
    <property type="match status" value="1"/>
</dbReference>
<dbReference type="PANTHER" id="PTHR33434:SF2">
    <property type="entry name" value="FATTY ACID-BINDING PROTEIN TM_1468"/>
    <property type="match status" value="1"/>
</dbReference>
<dbReference type="InterPro" id="IPR050270">
    <property type="entry name" value="DegV_domain_contain"/>
</dbReference>
<dbReference type="InterPro" id="IPR003797">
    <property type="entry name" value="DegV"/>
</dbReference>
<dbReference type="Gene3D" id="3.30.1180.10">
    <property type="match status" value="1"/>
</dbReference>
<accession>A0A164P8E0</accession>
<evidence type="ECO:0000256" key="1">
    <source>
        <dbReference type="ARBA" id="ARBA00023121"/>
    </source>
</evidence>
<gene>
    <name evidence="2" type="ORF">B4088_2503</name>
</gene>
<organism evidence="2 3">
    <name type="scientific">Bacillus cereus</name>
    <dbReference type="NCBI Taxonomy" id="1396"/>
    <lineage>
        <taxon>Bacteria</taxon>
        <taxon>Bacillati</taxon>
        <taxon>Bacillota</taxon>
        <taxon>Bacilli</taxon>
        <taxon>Bacillales</taxon>
        <taxon>Bacillaceae</taxon>
        <taxon>Bacillus</taxon>
        <taxon>Bacillus cereus group</taxon>
    </lineage>
</organism>
<evidence type="ECO:0000313" key="3">
    <source>
        <dbReference type="Proteomes" id="UP000076482"/>
    </source>
</evidence>
<dbReference type="PROSITE" id="PS51482">
    <property type="entry name" value="DEGV"/>
    <property type="match status" value="1"/>
</dbReference>